<accession>A0A8S5NZY3</accession>
<dbReference type="Gene3D" id="2.40.50.230">
    <property type="entry name" value="Gp5 N-terminal domain"/>
    <property type="match status" value="1"/>
</dbReference>
<name>A0A8S5NZY3_9CAUD</name>
<dbReference type="EMBL" id="BK015293">
    <property type="protein sequence ID" value="DAD99760.1"/>
    <property type="molecule type" value="Genomic_DNA"/>
</dbReference>
<sequence length="278" mass="28646">MTERLQNATDFTGSSELNALNFFVWSIITNKVNTAIPVRVDTIERPGEGGGAAYLSATPLVKMRAADGTALPTVSIPKLRWFRYQHGSAAIICDPKPGDIGLAVFAQQDVSVLSGGNEPVQPGSFRCFDISDGFFLGGFWGSAPKTFIHIEDDGTLHIVAPKSEHVESPQITIDCENIVVNASSAATVNTETATINASGSTKVDSPKVTITGDTKIEKTLMVVGQITGTGGLAVSGGSGATVDGSMKTTGDVQAGGISLQGHVHGGVQGGSGTTGTPQ</sequence>
<dbReference type="InterPro" id="IPR044033">
    <property type="entry name" value="GpV-like_apex"/>
</dbReference>
<protein>
    <submittedName>
        <fullName evidence="1">Baseplate protein</fullName>
    </submittedName>
</protein>
<organism evidence="1">
    <name type="scientific">Siphoviridae sp. ct16C7</name>
    <dbReference type="NCBI Taxonomy" id="2825304"/>
    <lineage>
        <taxon>Viruses</taxon>
        <taxon>Duplodnaviria</taxon>
        <taxon>Heunggongvirae</taxon>
        <taxon>Uroviricota</taxon>
        <taxon>Caudoviricetes</taxon>
    </lineage>
</organism>
<dbReference type="Pfam" id="PF18946">
    <property type="entry name" value="Apex"/>
    <property type="match status" value="1"/>
</dbReference>
<reference evidence="1" key="1">
    <citation type="journal article" date="2021" name="Proc. Natl. Acad. Sci. U.S.A.">
        <title>A Catalog of Tens of Thousands of Viruses from Human Metagenomes Reveals Hidden Associations with Chronic Diseases.</title>
        <authorList>
            <person name="Tisza M.J."/>
            <person name="Buck C.B."/>
        </authorList>
    </citation>
    <scope>NUCLEOTIDE SEQUENCE</scope>
    <source>
        <strain evidence="1">Ct16C7</strain>
    </source>
</reference>
<proteinExistence type="predicted"/>
<evidence type="ECO:0000313" key="1">
    <source>
        <dbReference type="EMBL" id="DAD99760.1"/>
    </source>
</evidence>
<dbReference type="InterPro" id="IPR037026">
    <property type="entry name" value="Vgr_OB-fold_dom_sf"/>
</dbReference>